<geneLocation type="plasmid" evidence="1 2">
    <name>unnamed</name>
</geneLocation>
<reference evidence="1 2" key="1">
    <citation type="submission" date="2023-03" db="EMBL/GenBank/DDBJ databases">
        <authorList>
            <person name="Kaur S."/>
            <person name="Espinosa-Saiz D."/>
            <person name="Velazquez E."/>
            <person name="Menendez E."/>
            <person name="diCenzo G.C."/>
        </authorList>
    </citation>
    <scope>NUCLEOTIDE SEQUENCE [LARGE SCALE GENOMIC DNA]</scope>
    <source>
        <strain evidence="1 2">LMG 27395</strain>
        <plasmid evidence="1 2">unnamed</plasmid>
    </source>
</reference>
<name>A0ABY8D7T9_9HYPH</name>
<proteinExistence type="predicted"/>
<dbReference type="Proteomes" id="UP001235547">
    <property type="component" value="Plasmid unnamed"/>
</dbReference>
<keyword evidence="2" id="KW-1185">Reference proteome</keyword>
<accession>A0ABY8D7T9</accession>
<evidence type="ECO:0000313" key="2">
    <source>
        <dbReference type="Proteomes" id="UP001235547"/>
    </source>
</evidence>
<evidence type="ECO:0008006" key="3">
    <source>
        <dbReference type="Google" id="ProtNLM"/>
    </source>
</evidence>
<gene>
    <name evidence="1" type="ORF">PYH38_006013</name>
</gene>
<organism evidence="1 2">
    <name type="scientific">Sinorhizobium numidicum</name>
    <dbReference type="NCBI Taxonomy" id="680248"/>
    <lineage>
        <taxon>Bacteria</taxon>
        <taxon>Pseudomonadati</taxon>
        <taxon>Pseudomonadota</taxon>
        <taxon>Alphaproteobacteria</taxon>
        <taxon>Hyphomicrobiales</taxon>
        <taxon>Rhizobiaceae</taxon>
        <taxon>Sinorhizobium/Ensifer group</taxon>
        <taxon>Sinorhizobium</taxon>
    </lineage>
</organism>
<dbReference type="RefSeq" id="WP_280736503.1">
    <property type="nucleotide sequence ID" value="NZ_CP120369.1"/>
</dbReference>
<keyword evidence="1" id="KW-0614">Plasmid</keyword>
<dbReference type="EMBL" id="CP120372">
    <property type="protein sequence ID" value="WEX85585.1"/>
    <property type="molecule type" value="Genomic_DNA"/>
</dbReference>
<protein>
    <recommendedName>
        <fullName evidence="3">Phage-Barnase-EndoU-ColicinE5/D-RelE like nuclease 3 domain-containing protein</fullName>
    </recommendedName>
</protein>
<evidence type="ECO:0000313" key="1">
    <source>
        <dbReference type="EMBL" id="WEX85585.1"/>
    </source>
</evidence>
<sequence length="131" mass="14626">MAKRDKLKPLVLGKLPIDALKRAGIAVGDGDVIFSIAAQRHAISRHAHEFEMCRPYLSLAVGSPTHVGQGPEHKNLGFELIYEHVDGNTIVLVAVHLEPRLDGTYIVKSAYPINRDKLERRIRKKFVILAK</sequence>